<reference evidence="1" key="1">
    <citation type="journal article" date="2021" name="PeerJ">
        <title>Extensive microbial diversity within the chicken gut microbiome revealed by metagenomics and culture.</title>
        <authorList>
            <person name="Gilroy R."/>
            <person name="Ravi A."/>
            <person name="Getino M."/>
            <person name="Pursley I."/>
            <person name="Horton D.L."/>
            <person name="Alikhan N.F."/>
            <person name="Baker D."/>
            <person name="Gharbi K."/>
            <person name="Hall N."/>
            <person name="Watson M."/>
            <person name="Adriaenssens E.M."/>
            <person name="Foster-Nyarko E."/>
            <person name="Jarju S."/>
            <person name="Secka A."/>
            <person name="Antonio M."/>
            <person name="Oren A."/>
            <person name="Chaudhuri R.R."/>
            <person name="La Ragione R."/>
            <person name="Hildebrand F."/>
            <person name="Pallen M.J."/>
        </authorList>
    </citation>
    <scope>NUCLEOTIDE SEQUENCE</scope>
    <source>
        <strain evidence="1">B3-3758</strain>
    </source>
</reference>
<dbReference type="SUPFAM" id="SSF54637">
    <property type="entry name" value="Thioesterase/thiol ester dehydrase-isomerase"/>
    <property type="match status" value="1"/>
</dbReference>
<dbReference type="EMBL" id="JAHLFO010000018">
    <property type="protein sequence ID" value="MBU3813240.1"/>
    <property type="molecule type" value="Genomic_DNA"/>
</dbReference>
<dbReference type="Pfam" id="PF22817">
    <property type="entry name" value="ApeP-like"/>
    <property type="match status" value="1"/>
</dbReference>
<name>A0A9E2NMR8_9BACE</name>
<dbReference type="InterPro" id="IPR016776">
    <property type="entry name" value="ApeP-like_dehydratase"/>
</dbReference>
<dbReference type="InterPro" id="IPR029069">
    <property type="entry name" value="HotDog_dom_sf"/>
</dbReference>
<dbReference type="Proteomes" id="UP000824236">
    <property type="component" value="Unassembled WGS sequence"/>
</dbReference>
<accession>A0A9E2NMR8</accession>
<evidence type="ECO:0000313" key="2">
    <source>
        <dbReference type="Proteomes" id="UP000824236"/>
    </source>
</evidence>
<organism evidence="1 2">
    <name type="scientific">Candidatus Bacteroides intestinipullorum</name>
    <dbReference type="NCBI Taxonomy" id="2838471"/>
    <lineage>
        <taxon>Bacteria</taxon>
        <taxon>Pseudomonadati</taxon>
        <taxon>Bacteroidota</taxon>
        <taxon>Bacteroidia</taxon>
        <taxon>Bacteroidales</taxon>
        <taxon>Bacteroidaceae</taxon>
        <taxon>Bacteroides</taxon>
    </lineage>
</organism>
<sequence>MVDCLLRVEGDVAETCFTVRPGNFFLDDDGLLAETGVMEHIAQSASAYAGWRARQAGARTAPVGFIGEVKKFCCYRRPAVGEELHTTVTLRTEFDGILVIGAETQAGGLPVAGTQMKVAMEPVTQN</sequence>
<proteinExistence type="predicted"/>
<evidence type="ECO:0000313" key="1">
    <source>
        <dbReference type="EMBL" id="MBU3813240.1"/>
    </source>
</evidence>
<gene>
    <name evidence="1" type="ORF">H9791_01845</name>
</gene>
<reference evidence="1" key="2">
    <citation type="submission" date="2021-04" db="EMBL/GenBank/DDBJ databases">
        <authorList>
            <person name="Gilroy R."/>
        </authorList>
    </citation>
    <scope>NUCLEOTIDE SEQUENCE</scope>
    <source>
        <strain evidence="1">B3-3758</strain>
    </source>
</reference>
<dbReference type="AlphaFoldDB" id="A0A9E2NMR8"/>
<comment type="caution">
    <text evidence="1">The sequence shown here is derived from an EMBL/GenBank/DDBJ whole genome shotgun (WGS) entry which is preliminary data.</text>
</comment>
<protein>
    <submittedName>
        <fullName evidence="1">Beta-hydroxyacyl-ACP dehydratase</fullName>
    </submittedName>
</protein>
<dbReference type="Gene3D" id="3.10.129.10">
    <property type="entry name" value="Hotdog Thioesterase"/>
    <property type="match status" value="1"/>
</dbReference>